<organism evidence="2">
    <name type="scientific">Trieres chinensis</name>
    <name type="common">Marine centric diatom</name>
    <name type="synonym">Odontella sinensis</name>
    <dbReference type="NCBI Taxonomy" id="1514140"/>
    <lineage>
        <taxon>Eukaryota</taxon>
        <taxon>Sar</taxon>
        <taxon>Stramenopiles</taxon>
        <taxon>Ochrophyta</taxon>
        <taxon>Bacillariophyta</taxon>
        <taxon>Mediophyceae</taxon>
        <taxon>Biddulphiophycidae</taxon>
        <taxon>Eupodiscales</taxon>
        <taxon>Parodontellaceae</taxon>
        <taxon>Trieres</taxon>
    </lineage>
</organism>
<feature type="region of interest" description="Disordered" evidence="1">
    <location>
        <begin position="1"/>
        <end position="21"/>
    </location>
</feature>
<dbReference type="EMBL" id="HBGO01029107">
    <property type="protein sequence ID" value="CAD9352905.1"/>
    <property type="molecule type" value="Transcribed_RNA"/>
</dbReference>
<proteinExistence type="predicted"/>
<name>A0A7S1ZZ37_TRICV</name>
<evidence type="ECO:0000256" key="1">
    <source>
        <dbReference type="SAM" id="MobiDB-lite"/>
    </source>
</evidence>
<reference evidence="2" key="1">
    <citation type="submission" date="2021-01" db="EMBL/GenBank/DDBJ databases">
        <authorList>
            <person name="Corre E."/>
            <person name="Pelletier E."/>
            <person name="Niang G."/>
            <person name="Scheremetjew M."/>
            <person name="Finn R."/>
            <person name="Kale V."/>
            <person name="Holt S."/>
            <person name="Cochrane G."/>
            <person name="Meng A."/>
            <person name="Brown T."/>
            <person name="Cohen L."/>
        </authorList>
    </citation>
    <scope>NUCLEOTIDE SEQUENCE</scope>
    <source>
        <strain evidence="2">Grunow 1884</strain>
    </source>
</reference>
<accession>A0A7S1ZZ37</accession>
<sequence>MVVGAAGAARAPSPSVPFVSASSSAFDKRPRRRRIAVSTPINLDVMSFAVQPTQRARSGGFCTRLELHGRRLGLCLRCRRRRRLSLVLSPLLTIPLPLFPPPLFSARGLLRGRRWERPCCSRLGP</sequence>
<evidence type="ECO:0000313" key="2">
    <source>
        <dbReference type="EMBL" id="CAD9352905.1"/>
    </source>
</evidence>
<dbReference type="AlphaFoldDB" id="A0A7S1ZZ37"/>
<protein>
    <submittedName>
        <fullName evidence="2">Uncharacterized protein</fullName>
    </submittedName>
</protein>
<gene>
    <name evidence="2" type="ORF">OSIN01602_LOCUS16703</name>
</gene>